<gene>
    <name evidence="2" type="ORF">KP509_07G069900</name>
</gene>
<reference evidence="2" key="1">
    <citation type="submission" date="2021-08" db="EMBL/GenBank/DDBJ databases">
        <title>WGS assembly of Ceratopteris richardii.</title>
        <authorList>
            <person name="Marchant D.B."/>
            <person name="Chen G."/>
            <person name="Jenkins J."/>
            <person name="Shu S."/>
            <person name="Leebens-Mack J."/>
            <person name="Grimwood J."/>
            <person name="Schmutz J."/>
            <person name="Soltis P."/>
            <person name="Soltis D."/>
            <person name="Chen Z.-H."/>
        </authorList>
    </citation>
    <scope>NUCLEOTIDE SEQUENCE</scope>
    <source>
        <strain evidence="2">Whitten #5841</strain>
        <tissue evidence="2">Leaf</tissue>
    </source>
</reference>
<proteinExistence type="predicted"/>
<evidence type="ECO:0000313" key="3">
    <source>
        <dbReference type="Proteomes" id="UP000825935"/>
    </source>
</evidence>
<dbReference type="PANTHER" id="PTHR31798">
    <property type="entry name" value="HYDROXYPROLINE-RICH GLYCOPROTEIN-LIKE"/>
    <property type="match status" value="1"/>
</dbReference>
<dbReference type="Proteomes" id="UP000825935">
    <property type="component" value="Chromosome 7"/>
</dbReference>
<name>A0A8T2UBW6_CERRI</name>
<dbReference type="InterPro" id="IPR040420">
    <property type="entry name" value="At1g76660-like"/>
</dbReference>
<protein>
    <submittedName>
        <fullName evidence="2">Uncharacterized protein</fullName>
    </submittedName>
</protein>
<organism evidence="2 3">
    <name type="scientific">Ceratopteris richardii</name>
    <name type="common">Triangle waterfern</name>
    <dbReference type="NCBI Taxonomy" id="49495"/>
    <lineage>
        <taxon>Eukaryota</taxon>
        <taxon>Viridiplantae</taxon>
        <taxon>Streptophyta</taxon>
        <taxon>Embryophyta</taxon>
        <taxon>Tracheophyta</taxon>
        <taxon>Polypodiopsida</taxon>
        <taxon>Polypodiidae</taxon>
        <taxon>Polypodiales</taxon>
        <taxon>Pteridineae</taxon>
        <taxon>Pteridaceae</taxon>
        <taxon>Parkerioideae</taxon>
        <taxon>Ceratopteris</taxon>
    </lineage>
</organism>
<evidence type="ECO:0000256" key="1">
    <source>
        <dbReference type="SAM" id="MobiDB-lite"/>
    </source>
</evidence>
<dbReference type="EMBL" id="CM035412">
    <property type="protein sequence ID" value="KAH7433437.1"/>
    <property type="molecule type" value="Genomic_DNA"/>
</dbReference>
<accession>A0A8T2UBW6</accession>
<comment type="caution">
    <text evidence="2">The sequence shown here is derived from an EMBL/GenBank/DDBJ whole genome shotgun (WGS) entry which is preliminary data.</text>
</comment>
<dbReference type="PANTHER" id="PTHR31798:SF10">
    <property type="entry name" value="OS02G0822000 PROTEIN"/>
    <property type="match status" value="1"/>
</dbReference>
<sequence>MPAFQRRLKIYWARYWCFKSQKREKRVVPTARSDGASGSAQEWPSAPAGLGLAPPSSPASFVNSTSQSPANFTASLSAVSASMSSPGRPNPMFTIGPYAHETQLVTPPVFSTFTTEPSTAPFTPPPELAHLTTPSSPDVPFAQYVSSTLEAKRATGETISPFSTSTLASPCDTPVGYTPTSGRHYLGSPAGQLMSPTMGSFSGELISHGKYYLYSSAYAVKKGSSFPTYDPLASANMDGVPCASFLLSNESSTKREEASPPSIVQLDLIDEHGVRTLHQKPSNTAMYELSAGSLSEDNTNLMAHKHGILLHQQSGEKSSELQMDAGRSSKEDLSNGIVPLKAAKNSGINCNHVGDENDGSSAAVSSSECIKKGDILQEYVAHKCNERGVLQYETELCVEP</sequence>
<dbReference type="AlphaFoldDB" id="A0A8T2UBW6"/>
<evidence type="ECO:0000313" key="2">
    <source>
        <dbReference type="EMBL" id="KAH7433437.1"/>
    </source>
</evidence>
<feature type="region of interest" description="Disordered" evidence="1">
    <location>
        <begin position="27"/>
        <end position="65"/>
    </location>
</feature>
<dbReference type="OrthoDB" id="1927968at2759"/>
<keyword evidence="3" id="KW-1185">Reference proteome</keyword>
<feature type="compositionally biased region" description="Low complexity" evidence="1">
    <location>
        <begin position="44"/>
        <end position="60"/>
    </location>
</feature>